<keyword evidence="1" id="KW-0812">Transmembrane</keyword>
<keyword evidence="3" id="KW-1185">Reference proteome</keyword>
<evidence type="ECO:0000313" key="3">
    <source>
        <dbReference type="Proteomes" id="UP001108025"/>
    </source>
</evidence>
<sequence>MKATPKLQDTLEIFLEQIDGLEASLKEMKNVSPNLSAKINELKTIKIEPDLKYLQTMHARNISEFSEEINRLTLLFNQNQTSLKTILAENKLKISHFYFYILVASLITIGAVYFGIKGMNSQSQLKSQIESIKTYNQDLEGFIENSQQLEKYNKWLEKNKVK</sequence>
<keyword evidence="1" id="KW-0472">Membrane</keyword>
<dbReference type="AlphaFoldDB" id="A0A9Q3V703"/>
<reference evidence="2" key="1">
    <citation type="submission" date="2021-11" db="EMBL/GenBank/DDBJ databases">
        <title>Description of novel Chryseobacterium species.</title>
        <authorList>
            <person name="Saticioglu I.B."/>
            <person name="Ay H."/>
            <person name="Altun S."/>
            <person name="Duman M."/>
        </authorList>
    </citation>
    <scope>NUCLEOTIDE SEQUENCE</scope>
    <source>
        <strain evidence="2">C-17</strain>
    </source>
</reference>
<organism evidence="2 3">
    <name type="scientific">Chryseobacterium turcicum</name>
    <dbReference type="NCBI Taxonomy" id="2898076"/>
    <lineage>
        <taxon>Bacteria</taxon>
        <taxon>Pseudomonadati</taxon>
        <taxon>Bacteroidota</taxon>
        <taxon>Flavobacteriia</taxon>
        <taxon>Flavobacteriales</taxon>
        <taxon>Weeksellaceae</taxon>
        <taxon>Chryseobacterium group</taxon>
        <taxon>Chryseobacterium</taxon>
    </lineage>
</organism>
<dbReference type="Proteomes" id="UP001108025">
    <property type="component" value="Unassembled WGS sequence"/>
</dbReference>
<protein>
    <submittedName>
        <fullName evidence="2">Uncharacterized protein</fullName>
    </submittedName>
</protein>
<gene>
    <name evidence="2" type="ORF">LO744_14680</name>
</gene>
<feature type="transmembrane region" description="Helical" evidence="1">
    <location>
        <begin position="97"/>
        <end position="116"/>
    </location>
</feature>
<evidence type="ECO:0000313" key="2">
    <source>
        <dbReference type="EMBL" id="MCD1118105.1"/>
    </source>
</evidence>
<evidence type="ECO:0000256" key="1">
    <source>
        <dbReference type="SAM" id="Phobius"/>
    </source>
</evidence>
<proteinExistence type="predicted"/>
<comment type="caution">
    <text evidence="2">The sequence shown here is derived from an EMBL/GenBank/DDBJ whole genome shotgun (WGS) entry which is preliminary data.</text>
</comment>
<dbReference type="EMBL" id="JAJNAY010000001">
    <property type="protein sequence ID" value="MCD1118105.1"/>
    <property type="molecule type" value="Genomic_DNA"/>
</dbReference>
<dbReference type="RefSeq" id="WP_230670404.1">
    <property type="nucleotide sequence ID" value="NZ_JAJNAY010000001.1"/>
</dbReference>
<keyword evidence="1" id="KW-1133">Transmembrane helix</keyword>
<name>A0A9Q3V703_9FLAO</name>
<accession>A0A9Q3V703</accession>